<keyword evidence="2" id="KW-0472">Membrane</keyword>
<dbReference type="Pfam" id="PF03816">
    <property type="entry name" value="LytR_cpsA_psr"/>
    <property type="match status" value="1"/>
</dbReference>
<evidence type="ECO:0000313" key="4">
    <source>
        <dbReference type="EMBL" id="SFQ30049.1"/>
    </source>
</evidence>
<dbReference type="EMBL" id="FOWW01000006">
    <property type="protein sequence ID" value="SFQ30049.1"/>
    <property type="molecule type" value="Genomic_DNA"/>
</dbReference>
<dbReference type="RefSeq" id="WP_092531342.1">
    <property type="nucleotide sequence ID" value="NZ_FOWW01000006.1"/>
</dbReference>
<dbReference type="NCBIfam" id="TIGR00350">
    <property type="entry name" value="lytR_cpsA_psr"/>
    <property type="match status" value="1"/>
</dbReference>
<dbReference type="Proteomes" id="UP000198727">
    <property type="component" value="Unassembled WGS sequence"/>
</dbReference>
<proteinExistence type="inferred from homology"/>
<dbReference type="InterPro" id="IPR050922">
    <property type="entry name" value="LytR/CpsA/Psr_CW_biosynth"/>
</dbReference>
<dbReference type="PANTHER" id="PTHR33392:SF6">
    <property type="entry name" value="POLYISOPRENYL-TEICHOIC ACID--PEPTIDOGLYCAN TEICHOIC ACID TRANSFERASE TAGU"/>
    <property type="match status" value="1"/>
</dbReference>
<dbReference type="OrthoDB" id="9782542at2"/>
<protein>
    <submittedName>
        <fullName evidence="4">Cell envelope-related function transcriptional attenuator common domain-containing protein</fullName>
    </submittedName>
</protein>
<gene>
    <name evidence="4" type="ORF">SAMN05421810_1064</name>
</gene>
<evidence type="ECO:0000259" key="3">
    <source>
        <dbReference type="Pfam" id="PF03816"/>
    </source>
</evidence>
<evidence type="ECO:0000313" key="5">
    <source>
        <dbReference type="Proteomes" id="UP000198727"/>
    </source>
</evidence>
<organism evidence="4 5">
    <name type="scientific">Amycolatopsis arida</name>
    <dbReference type="NCBI Taxonomy" id="587909"/>
    <lineage>
        <taxon>Bacteria</taxon>
        <taxon>Bacillati</taxon>
        <taxon>Actinomycetota</taxon>
        <taxon>Actinomycetes</taxon>
        <taxon>Pseudonocardiales</taxon>
        <taxon>Pseudonocardiaceae</taxon>
        <taxon>Amycolatopsis</taxon>
    </lineage>
</organism>
<dbReference type="PANTHER" id="PTHR33392">
    <property type="entry name" value="POLYISOPRENYL-TEICHOIC ACID--PEPTIDOGLYCAN TEICHOIC ACID TRANSFERASE TAGU"/>
    <property type="match status" value="1"/>
</dbReference>
<dbReference type="InterPro" id="IPR004474">
    <property type="entry name" value="LytR_CpsA_psr"/>
</dbReference>
<keyword evidence="2" id="KW-1133">Transmembrane helix</keyword>
<comment type="similarity">
    <text evidence="1">Belongs to the LytR/CpsA/Psr (LCP) family.</text>
</comment>
<keyword evidence="5" id="KW-1185">Reference proteome</keyword>
<keyword evidence="2" id="KW-0812">Transmembrane</keyword>
<feature type="domain" description="Cell envelope-related transcriptional attenuator" evidence="3">
    <location>
        <begin position="120"/>
        <end position="262"/>
    </location>
</feature>
<name>A0A1I5XDJ2_9PSEU</name>
<evidence type="ECO:0000256" key="2">
    <source>
        <dbReference type="SAM" id="Phobius"/>
    </source>
</evidence>
<dbReference type="Gene3D" id="3.40.630.190">
    <property type="entry name" value="LCP protein"/>
    <property type="match status" value="1"/>
</dbReference>
<dbReference type="STRING" id="587909.SAMN05421810_1064"/>
<dbReference type="AlphaFoldDB" id="A0A1I5XDJ2"/>
<reference evidence="5" key="1">
    <citation type="submission" date="2016-10" db="EMBL/GenBank/DDBJ databases">
        <authorList>
            <person name="Varghese N."/>
            <person name="Submissions S."/>
        </authorList>
    </citation>
    <scope>NUCLEOTIDE SEQUENCE [LARGE SCALE GENOMIC DNA]</scope>
    <source>
        <strain evidence="5">CGMCC 4.5579</strain>
    </source>
</reference>
<feature type="transmembrane region" description="Helical" evidence="2">
    <location>
        <begin position="37"/>
        <end position="58"/>
    </location>
</feature>
<accession>A0A1I5XDJ2</accession>
<evidence type="ECO:0000256" key="1">
    <source>
        <dbReference type="ARBA" id="ARBA00006068"/>
    </source>
</evidence>
<sequence length="361" mass="37367">MADAPQSDGGSPAAQPPAARFPAAESAVVACRRWGTLAARTGVAVLAVAVLAGVGYLWHLRETAAGGLHTLPDDAFAGLPDRPAPASPAADGSTPVTLLLLGSDRRVGEDAGREDVTGERADAIMLVHLSAARDRVDVLSLPRDSWVDIPGRGTAKINASLAFGGVPLAVRTVESVTGVRVDHAMAIDFTGVRNLTTALGGVTVDNDRASTDPLTGEHFAAGPIPLAGERALVFLRQRYGLPEGDLDRIVRQQMLLGAIGSTLADARLTTDPARLREVVRIVAGNLTVDAGLSVDRLSTLLVEVLGVPEENIRFHTAPVAGFGRSADGQSSVLLDIAGLAEAAAAIRADRPLPLTAAPVRF</sequence>